<comment type="caution">
    <text evidence="1">The sequence shown here is derived from an EMBL/GenBank/DDBJ whole genome shotgun (WGS) entry which is preliminary data.</text>
</comment>
<accession>A0A6A4S349</accession>
<reference evidence="1 2" key="1">
    <citation type="submission" date="2019-06" db="EMBL/GenBank/DDBJ databases">
        <title>Draft genomes of female and male turbot (Scophthalmus maximus).</title>
        <authorList>
            <person name="Xu H."/>
            <person name="Xu X.-W."/>
            <person name="Shao C."/>
            <person name="Chen S."/>
        </authorList>
    </citation>
    <scope>NUCLEOTIDE SEQUENCE [LARGE SCALE GENOMIC DNA]</scope>
    <source>
        <strain evidence="1">Ysfricsl-2016a</strain>
        <tissue evidence="1">Blood</tissue>
    </source>
</reference>
<sequence length="112" mass="12875">MHPSADAHRQCKAQKKTVCTGKSILSICARCLQQPSVAPQQKHAEAKLEDFTVQKPKDMYKIRISVQSKWRRMNSRQSFTRVYGDDIREQQDFIRIFGQRATKRHDALGATG</sequence>
<dbReference type="AlphaFoldDB" id="A0A6A4S349"/>
<protein>
    <submittedName>
        <fullName evidence="1">Uncharacterized protein</fullName>
    </submittedName>
</protein>
<gene>
    <name evidence="1" type="ORF">F2P81_020178</name>
</gene>
<evidence type="ECO:0000313" key="1">
    <source>
        <dbReference type="EMBL" id="KAF0027437.1"/>
    </source>
</evidence>
<proteinExistence type="predicted"/>
<dbReference type="EMBL" id="VEVO01000018">
    <property type="protein sequence ID" value="KAF0027437.1"/>
    <property type="molecule type" value="Genomic_DNA"/>
</dbReference>
<name>A0A6A4S349_SCOMX</name>
<dbReference type="Proteomes" id="UP000438429">
    <property type="component" value="Unassembled WGS sequence"/>
</dbReference>
<evidence type="ECO:0000313" key="2">
    <source>
        <dbReference type="Proteomes" id="UP000438429"/>
    </source>
</evidence>
<organism evidence="1 2">
    <name type="scientific">Scophthalmus maximus</name>
    <name type="common">Turbot</name>
    <name type="synonym">Psetta maxima</name>
    <dbReference type="NCBI Taxonomy" id="52904"/>
    <lineage>
        <taxon>Eukaryota</taxon>
        <taxon>Metazoa</taxon>
        <taxon>Chordata</taxon>
        <taxon>Craniata</taxon>
        <taxon>Vertebrata</taxon>
        <taxon>Euteleostomi</taxon>
        <taxon>Actinopterygii</taxon>
        <taxon>Neopterygii</taxon>
        <taxon>Teleostei</taxon>
        <taxon>Neoteleostei</taxon>
        <taxon>Acanthomorphata</taxon>
        <taxon>Carangaria</taxon>
        <taxon>Pleuronectiformes</taxon>
        <taxon>Pleuronectoidei</taxon>
        <taxon>Scophthalmidae</taxon>
        <taxon>Scophthalmus</taxon>
    </lineage>
</organism>